<dbReference type="PROSITE" id="PS51736">
    <property type="entry name" value="RECOMBINASES_3"/>
    <property type="match status" value="1"/>
</dbReference>
<comment type="caution">
    <text evidence="3">The sequence shown here is derived from an EMBL/GenBank/DDBJ whole genome shotgun (WGS) entry which is preliminary data.</text>
</comment>
<feature type="domain" description="Resolvase/invertase-type recombinase catalytic" evidence="1">
    <location>
        <begin position="10"/>
        <end position="159"/>
    </location>
</feature>
<dbReference type="SUPFAM" id="SSF53041">
    <property type="entry name" value="Resolvase-like"/>
    <property type="match status" value="1"/>
</dbReference>
<dbReference type="SMART" id="SM00857">
    <property type="entry name" value="Resolvase"/>
    <property type="match status" value="1"/>
</dbReference>
<dbReference type="InterPro" id="IPR011109">
    <property type="entry name" value="DNA_bind_recombinase_dom"/>
</dbReference>
<dbReference type="Proteomes" id="UP000663970">
    <property type="component" value="Unassembled WGS sequence"/>
</dbReference>
<organism evidence="3 4">
    <name type="scientific">Halobacillus kuroshimensis</name>
    <dbReference type="NCBI Taxonomy" id="302481"/>
    <lineage>
        <taxon>Bacteria</taxon>
        <taxon>Bacillati</taxon>
        <taxon>Bacillota</taxon>
        <taxon>Bacilli</taxon>
        <taxon>Bacillales</taxon>
        <taxon>Bacillaceae</taxon>
        <taxon>Halobacillus</taxon>
    </lineage>
</organism>
<reference evidence="3 4" key="1">
    <citation type="submission" date="2020-12" db="EMBL/GenBank/DDBJ databases">
        <title>Oil enriched cultivation method for isolating marine PHA-producing bacteria.</title>
        <authorList>
            <person name="Zheng W."/>
            <person name="Yu S."/>
            <person name="Huang Y."/>
        </authorList>
    </citation>
    <scope>NUCLEOTIDE SEQUENCE [LARGE SCALE GENOMIC DNA]</scope>
    <source>
        <strain evidence="3 4">SY-2-6</strain>
    </source>
</reference>
<name>A0ABS3E132_9BACI</name>
<dbReference type="Pfam" id="PF00239">
    <property type="entry name" value="Resolvase"/>
    <property type="match status" value="1"/>
</dbReference>
<keyword evidence="4" id="KW-1185">Reference proteome</keyword>
<dbReference type="EMBL" id="JAEKJY010000008">
    <property type="protein sequence ID" value="MBN8237292.1"/>
    <property type="molecule type" value="Genomic_DNA"/>
</dbReference>
<dbReference type="Gene3D" id="3.40.50.1390">
    <property type="entry name" value="Resolvase, N-terminal catalytic domain"/>
    <property type="match status" value="1"/>
</dbReference>
<protein>
    <submittedName>
        <fullName evidence="3">Recombinase family protein</fullName>
    </submittedName>
</protein>
<evidence type="ECO:0000259" key="2">
    <source>
        <dbReference type="PROSITE" id="PS51737"/>
    </source>
</evidence>
<dbReference type="PROSITE" id="PS51737">
    <property type="entry name" value="RECOMBINASE_DNA_BIND"/>
    <property type="match status" value="1"/>
</dbReference>
<evidence type="ECO:0000313" key="3">
    <source>
        <dbReference type="EMBL" id="MBN8237292.1"/>
    </source>
</evidence>
<dbReference type="CDD" id="cd00338">
    <property type="entry name" value="Ser_Recombinase"/>
    <property type="match status" value="1"/>
</dbReference>
<dbReference type="Gene3D" id="3.90.1750.20">
    <property type="entry name" value="Putative Large Serine Recombinase, Chain B, Domain 2"/>
    <property type="match status" value="1"/>
</dbReference>
<dbReference type="PANTHER" id="PTHR30461">
    <property type="entry name" value="DNA-INVERTASE FROM LAMBDOID PROPHAGE"/>
    <property type="match status" value="1"/>
</dbReference>
<evidence type="ECO:0000313" key="4">
    <source>
        <dbReference type="Proteomes" id="UP000663970"/>
    </source>
</evidence>
<evidence type="ECO:0000259" key="1">
    <source>
        <dbReference type="PROSITE" id="PS51736"/>
    </source>
</evidence>
<proteinExistence type="predicted"/>
<dbReference type="InterPro" id="IPR038109">
    <property type="entry name" value="DNA_bind_recomb_sf"/>
</dbReference>
<dbReference type="PANTHER" id="PTHR30461:SF23">
    <property type="entry name" value="DNA RECOMBINASE-RELATED"/>
    <property type="match status" value="1"/>
</dbReference>
<dbReference type="Pfam" id="PF07508">
    <property type="entry name" value="Recombinase"/>
    <property type="match status" value="1"/>
</dbReference>
<dbReference type="InterPro" id="IPR036162">
    <property type="entry name" value="Resolvase-like_N_sf"/>
</dbReference>
<dbReference type="InterPro" id="IPR006119">
    <property type="entry name" value="Resolv_N"/>
</dbReference>
<gene>
    <name evidence="3" type="ORF">JF544_18775</name>
</gene>
<dbReference type="RefSeq" id="WP_206936121.1">
    <property type="nucleotide sequence ID" value="NZ_JAEKJY010000008.1"/>
</dbReference>
<dbReference type="InterPro" id="IPR050639">
    <property type="entry name" value="SSR_resolvase"/>
</dbReference>
<accession>A0ABS3E132</accession>
<feature type="domain" description="Recombinase" evidence="2">
    <location>
        <begin position="166"/>
        <end position="263"/>
    </location>
</feature>
<sequence>MLIGQSKGLKAVIYSRVSTQGQVEGVSLQEQERQCRKACEFLECELVEVYCEAGESGAKEQRTQLQRLMKDAEQGLFELVIVYSPDRFSRNFRAMMNTYYALREDFDKPIHLYITNYNIDTSTDIGHACFQMFSTFGEIDRRNIKERLDMGKKAKLKAGAYISKKPFGYNVSEDGQLLQQPEEANIVRDIFRMRAYKGMSYRRIAKELNDKGKPAPSNKNWNHATVQKIVKSPLYKGQLIYDGELIPMDFEGIVSPQVFGRAN</sequence>